<keyword evidence="3" id="KW-1185">Reference proteome</keyword>
<dbReference type="InterPro" id="IPR050792">
    <property type="entry name" value="ADP-ribosylglycohydrolase"/>
</dbReference>
<protein>
    <submittedName>
        <fullName evidence="2">ADP-ribosylglycohydrolase</fullName>
    </submittedName>
</protein>
<organism evidence="2 3">
    <name type="scientific">Leminorella grimontii</name>
    <dbReference type="NCBI Taxonomy" id="82981"/>
    <lineage>
        <taxon>Bacteria</taxon>
        <taxon>Pseudomonadati</taxon>
        <taxon>Pseudomonadota</taxon>
        <taxon>Gammaproteobacteria</taxon>
        <taxon>Enterobacterales</taxon>
        <taxon>Budviciaceae</taxon>
        <taxon>Leminorella</taxon>
    </lineage>
</organism>
<gene>
    <name evidence="2" type="primary">draG</name>
    <name evidence="2" type="ORF">SOASR030_19190</name>
</gene>
<accession>A0AAV5N222</accession>
<dbReference type="InterPro" id="IPR005502">
    <property type="entry name" value="Ribosyl_crysJ1"/>
</dbReference>
<dbReference type="AlphaFoldDB" id="A0AAV5N222"/>
<dbReference type="EMBL" id="BRLH01000003">
    <property type="protein sequence ID" value="GKX55807.1"/>
    <property type="molecule type" value="Genomic_DNA"/>
</dbReference>
<evidence type="ECO:0000256" key="1">
    <source>
        <dbReference type="PIRSR" id="PIRSR605502-1"/>
    </source>
</evidence>
<feature type="binding site" evidence="1">
    <location>
        <position position="54"/>
    </location>
    <ligand>
        <name>Mg(2+)</name>
        <dbReference type="ChEBI" id="CHEBI:18420"/>
        <label>1</label>
    </ligand>
</feature>
<feature type="binding site" evidence="1">
    <location>
        <position position="55"/>
    </location>
    <ligand>
        <name>Mg(2+)</name>
        <dbReference type="ChEBI" id="CHEBI:18420"/>
        <label>1</label>
    </ligand>
</feature>
<name>A0AAV5N222_9GAMM</name>
<dbReference type="Gene3D" id="1.10.4080.10">
    <property type="entry name" value="ADP-ribosylation/Crystallin J1"/>
    <property type="match status" value="1"/>
</dbReference>
<keyword evidence="1" id="KW-0479">Metal-binding</keyword>
<dbReference type="RefSeq" id="WP_027273758.1">
    <property type="nucleotide sequence ID" value="NZ_BRLH01000003.1"/>
</dbReference>
<feature type="binding site" evidence="1">
    <location>
        <position position="255"/>
    </location>
    <ligand>
        <name>Mg(2+)</name>
        <dbReference type="ChEBI" id="CHEBI:18420"/>
        <label>1</label>
    </ligand>
</feature>
<comment type="caution">
    <text evidence="2">The sequence shown here is derived from an EMBL/GenBank/DDBJ whole genome shotgun (WGS) entry which is preliminary data.</text>
</comment>
<dbReference type="GO" id="GO:0046872">
    <property type="term" value="F:metal ion binding"/>
    <property type="evidence" value="ECO:0007669"/>
    <property type="project" value="UniProtKB-KW"/>
</dbReference>
<dbReference type="Pfam" id="PF03747">
    <property type="entry name" value="ADP_ribosyl_GH"/>
    <property type="match status" value="1"/>
</dbReference>
<comment type="cofactor">
    <cofactor evidence="1">
        <name>Mg(2+)</name>
        <dbReference type="ChEBI" id="CHEBI:18420"/>
    </cofactor>
    <text evidence="1">Binds 2 magnesium ions per subunit.</text>
</comment>
<dbReference type="SUPFAM" id="SSF101478">
    <property type="entry name" value="ADP-ribosylglycohydrolase"/>
    <property type="match status" value="1"/>
</dbReference>
<reference evidence="2" key="1">
    <citation type="submission" date="2022-06" db="EMBL/GenBank/DDBJ databases">
        <title>Draft genome sequences of Leminorella grimontii str. JCM5902.</title>
        <authorList>
            <person name="Wakabayashi Y."/>
            <person name="Kojima K."/>
        </authorList>
    </citation>
    <scope>NUCLEOTIDE SEQUENCE</scope>
    <source>
        <strain evidence="2">JCM 5902</strain>
    </source>
</reference>
<feature type="binding site" evidence="1">
    <location>
        <position position="253"/>
    </location>
    <ligand>
        <name>Mg(2+)</name>
        <dbReference type="ChEBI" id="CHEBI:18420"/>
        <label>1</label>
    </ligand>
</feature>
<feature type="binding site" evidence="1">
    <location>
        <position position="256"/>
    </location>
    <ligand>
        <name>Mg(2+)</name>
        <dbReference type="ChEBI" id="CHEBI:18420"/>
        <label>1</label>
    </ligand>
</feature>
<dbReference type="PANTHER" id="PTHR16222">
    <property type="entry name" value="ADP-RIBOSYLGLYCOHYDROLASE"/>
    <property type="match status" value="1"/>
</dbReference>
<proteinExistence type="predicted"/>
<keyword evidence="1" id="KW-0460">Magnesium</keyword>
<sequence length="298" mass="32734">MPDLLNRYRGCLLGLASGDAVGTTVEFSPKDSFPEVTEMTGGGPFNLQAGQWTDDTSMALCLAESLILRKGFDARDQMNRYLNWWQWGYFSSTGQCFDIGATTAEALRRFSLDGNPFAGSVDPKTAGNGSLMRLAPAVLYYYPHPEQTLRYAADSSRTTHAAPEAVESCRLFAQMLMNALSGKDKRRVLTDIAELPEQENLRQIAEGRYLDKPRSAIFGTGYCVQSLEAALWCFAQSDSFEQTVLAAANLGDDADTTAAIAGQIAGAYYGAQGIPSDWLGKLWLYEDIDRLARQLLEK</sequence>
<dbReference type="Proteomes" id="UP001058124">
    <property type="component" value="Unassembled WGS sequence"/>
</dbReference>
<evidence type="ECO:0000313" key="2">
    <source>
        <dbReference type="EMBL" id="GKX55807.1"/>
    </source>
</evidence>
<feature type="binding site" evidence="1">
    <location>
        <position position="53"/>
    </location>
    <ligand>
        <name>Mg(2+)</name>
        <dbReference type="ChEBI" id="CHEBI:18420"/>
        <label>1</label>
    </ligand>
</feature>
<evidence type="ECO:0000313" key="3">
    <source>
        <dbReference type="Proteomes" id="UP001058124"/>
    </source>
</evidence>
<dbReference type="PANTHER" id="PTHR16222:SF12">
    <property type="entry name" value="ADP-RIBOSYLGLYCOHYDROLASE-RELATED"/>
    <property type="match status" value="1"/>
</dbReference>
<dbReference type="InterPro" id="IPR036705">
    <property type="entry name" value="Ribosyl_crysJ1_sf"/>
</dbReference>